<dbReference type="InterPro" id="IPR050769">
    <property type="entry name" value="NAT_camello-type"/>
</dbReference>
<dbReference type="Proteomes" id="UP000632659">
    <property type="component" value="Unassembled WGS sequence"/>
</dbReference>
<comment type="caution">
    <text evidence="3">The sequence shown here is derived from an EMBL/GenBank/DDBJ whole genome shotgun (WGS) entry which is preliminary data.</text>
</comment>
<dbReference type="SUPFAM" id="SSF55729">
    <property type="entry name" value="Acyl-CoA N-acyltransferases (Nat)"/>
    <property type="match status" value="1"/>
</dbReference>
<dbReference type="AlphaFoldDB" id="A0A8J6P694"/>
<protein>
    <submittedName>
        <fullName evidence="3">GNAT family N-acetyltransferase</fullName>
    </submittedName>
</protein>
<gene>
    <name evidence="3" type="ORF">H8702_03240</name>
</gene>
<dbReference type="GO" id="GO:0008080">
    <property type="term" value="F:N-acetyltransferase activity"/>
    <property type="evidence" value="ECO:0007669"/>
    <property type="project" value="InterPro"/>
</dbReference>
<evidence type="ECO:0000256" key="1">
    <source>
        <dbReference type="ARBA" id="ARBA00022679"/>
    </source>
</evidence>
<proteinExistence type="predicted"/>
<dbReference type="PANTHER" id="PTHR13947:SF37">
    <property type="entry name" value="LD18367P"/>
    <property type="match status" value="1"/>
</dbReference>
<dbReference type="CDD" id="cd04301">
    <property type="entry name" value="NAT_SF"/>
    <property type="match status" value="1"/>
</dbReference>
<dbReference type="InterPro" id="IPR016181">
    <property type="entry name" value="Acyl_CoA_acyltransferase"/>
</dbReference>
<dbReference type="PROSITE" id="PS51186">
    <property type="entry name" value="GNAT"/>
    <property type="match status" value="1"/>
</dbReference>
<evidence type="ECO:0000313" key="3">
    <source>
        <dbReference type="EMBL" id="MBC8610139.1"/>
    </source>
</evidence>
<dbReference type="EMBL" id="JACRTL010000001">
    <property type="protein sequence ID" value="MBC8610139.1"/>
    <property type="molecule type" value="Genomic_DNA"/>
</dbReference>
<dbReference type="RefSeq" id="WP_187536234.1">
    <property type="nucleotide sequence ID" value="NZ_JACRTL010000001.1"/>
</dbReference>
<keyword evidence="1" id="KW-0808">Transferase</keyword>
<dbReference type="InterPro" id="IPR000182">
    <property type="entry name" value="GNAT_dom"/>
</dbReference>
<evidence type="ECO:0000313" key="4">
    <source>
        <dbReference type="Proteomes" id="UP000632659"/>
    </source>
</evidence>
<evidence type="ECO:0000259" key="2">
    <source>
        <dbReference type="PROSITE" id="PS51186"/>
    </source>
</evidence>
<keyword evidence="4" id="KW-1185">Reference proteome</keyword>
<accession>A0A8J6P694</accession>
<name>A0A8J6P694_9FIRM</name>
<feature type="domain" description="N-acetyltransferase" evidence="2">
    <location>
        <begin position="1"/>
        <end position="140"/>
    </location>
</feature>
<organism evidence="3 4">
    <name type="scientific">Massiliimalia timonensis</name>
    <dbReference type="NCBI Taxonomy" id="1987501"/>
    <lineage>
        <taxon>Bacteria</taxon>
        <taxon>Bacillati</taxon>
        <taxon>Bacillota</taxon>
        <taxon>Clostridia</taxon>
        <taxon>Eubacteriales</taxon>
        <taxon>Oscillospiraceae</taxon>
        <taxon>Massiliimalia</taxon>
    </lineage>
</organism>
<dbReference type="PANTHER" id="PTHR13947">
    <property type="entry name" value="GNAT FAMILY N-ACETYLTRANSFERASE"/>
    <property type="match status" value="1"/>
</dbReference>
<dbReference type="Gene3D" id="3.40.630.30">
    <property type="match status" value="1"/>
</dbReference>
<sequence>MIRLVAKEDAEQLFLLNKAFNGPQETSLEEVKKSLTGNQQEIVVVAEADGRIVGFICVQIKQSFCYSDPSAEITEVFVLKKHRRKKLASQMISFAEAYCAQYVSIHSITLLTGKENFQAQALYHSLGYRKEEEQLLSKYL</sequence>
<dbReference type="Pfam" id="PF00583">
    <property type="entry name" value="Acetyltransf_1"/>
    <property type="match status" value="1"/>
</dbReference>
<reference evidence="3" key="1">
    <citation type="submission" date="2020-08" db="EMBL/GenBank/DDBJ databases">
        <title>Genome public.</title>
        <authorList>
            <person name="Liu C."/>
            <person name="Sun Q."/>
        </authorList>
    </citation>
    <scope>NUCLEOTIDE SEQUENCE</scope>
    <source>
        <strain evidence="3">NSJ-15</strain>
    </source>
</reference>